<sequence>MNNKFVKLTALLTTLALFLAGCSGSGPTAAASPFTAENDIFSYVPVDTEKRIVTIGKYDSFDEAPLEAVLEAKFPEVDVVFVETLAGPDPFAYMALQDQQGELPDIQVCKVEAEDCDFLYDLSAESFLSRYNLTSLNTIRTYEELGSNQELMTSAIQESGEIRPFTEGRLVLDWDIVGQ</sequence>
<evidence type="ECO:0000313" key="2">
    <source>
        <dbReference type="EMBL" id="MBU9727998.1"/>
    </source>
</evidence>
<proteinExistence type="predicted"/>
<evidence type="ECO:0000313" key="3">
    <source>
        <dbReference type="Proteomes" id="UP001314681"/>
    </source>
</evidence>
<gene>
    <name evidence="2" type="ORF">KTH90_18475</name>
</gene>
<name>A0ABS6KBV5_9FIRM</name>
<keyword evidence="3" id="KW-1185">Reference proteome</keyword>
<keyword evidence="1" id="KW-0732">Signal</keyword>
<dbReference type="EMBL" id="JAHQCX010000015">
    <property type="protein sequence ID" value="MBU9727998.1"/>
    <property type="molecule type" value="Genomic_DNA"/>
</dbReference>
<comment type="caution">
    <text evidence="2">The sequence shown here is derived from an EMBL/GenBank/DDBJ whole genome shotgun (WGS) entry which is preliminary data.</text>
</comment>
<dbReference type="Proteomes" id="UP001314681">
    <property type="component" value="Unassembled WGS sequence"/>
</dbReference>
<organism evidence="2 3">
    <name type="scientific">Diplocloster modestus</name>
    <dbReference type="NCBI Taxonomy" id="2850322"/>
    <lineage>
        <taxon>Bacteria</taxon>
        <taxon>Bacillati</taxon>
        <taxon>Bacillota</taxon>
        <taxon>Clostridia</taxon>
        <taxon>Lachnospirales</taxon>
        <taxon>Lachnospiraceae</taxon>
        <taxon>Diplocloster</taxon>
    </lineage>
</organism>
<evidence type="ECO:0000256" key="1">
    <source>
        <dbReference type="SAM" id="SignalP"/>
    </source>
</evidence>
<dbReference type="RefSeq" id="WP_158354264.1">
    <property type="nucleotide sequence ID" value="NZ_JAHQCX010000015.1"/>
</dbReference>
<protein>
    <submittedName>
        <fullName evidence="2">Uncharacterized protein</fullName>
    </submittedName>
</protein>
<feature type="chain" id="PRO_5047369512" evidence="1">
    <location>
        <begin position="31"/>
        <end position="179"/>
    </location>
</feature>
<accession>A0ABS6KBV5</accession>
<feature type="signal peptide" evidence="1">
    <location>
        <begin position="1"/>
        <end position="30"/>
    </location>
</feature>
<dbReference type="PROSITE" id="PS51257">
    <property type="entry name" value="PROKAR_LIPOPROTEIN"/>
    <property type="match status" value="1"/>
</dbReference>
<reference evidence="2 3" key="1">
    <citation type="submission" date="2021-06" db="EMBL/GenBank/DDBJ databases">
        <title>Description of novel taxa of the family Lachnospiraceae.</title>
        <authorList>
            <person name="Chaplin A.V."/>
            <person name="Sokolova S.R."/>
            <person name="Pikina A.P."/>
            <person name="Korzhanova M."/>
            <person name="Belova V."/>
            <person name="Korostin D."/>
            <person name="Efimov B.A."/>
        </authorList>
    </citation>
    <scope>NUCLEOTIDE SEQUENCE [LARGE SCALE GENOMIC DNA]</scope>
    <source>
        <strain evidence="2 3">ASD4241</strain>
    </source>
</reference>